<protein>
    <recommendedName>
        <fullName evidence="1">Aminoglycoside phosphotransferase domain-containing protein</fullName>
    </recommendedName>
</protein>
<dbReference type="Gene3D" id="3.90.1200.10">
    <property type="match status" value="1"/>
</dbReference>
<proteinExistence type="predicted"/>
<dbReference type="InterPro" id="IPR011009">
    <property type="entry name" value="Kinase-like_dom_sf"/>
</dbReference>
<organism evidence="2 3">
    <name type="scientific">Byssothecium circinans</name>
    <dbReference type="NCBI Taxonomy" id="147558"/>
    <lineage>
        <taxon>Eukaryota</taxon>
        <taxon>Fungi</taxon>
        <taxon>Dikarya</taxon>
        <taxon>Ascomycota</taxon>
        <taxon>Pezizomycotina</taxon>
        <taxon>Dothideomycetes</taxon>
        <taxon>Pleosporomycetidae</taxon>
        <taxon>Pleosporales</taxon>
        <taxon>Massarineae</taxon>
        <taxon>Massarinaceae</taxon>
        <taxon>Byssothecium</taxon>
    </lineage>
</organism>
<dbReference type="PANTHER" id="PTHR21310">
    <property type="entry name" value="AMINOGLYCOSIDE PHOSPHOTRANSFERASE-RELATED-RELATED"/>
    <property type="match status" value="1"/>
</dbReference>
<dbReference type="SUPFAM" id="SSF56112">
    <property type="entry name" value="Protein kinase-like (PK-like)"/>
    <property type="match status" value="1"/>
</dbReference>
<dbReference type="EMBL" id="ML977041">
    <property type="protein sequence ID" value="KAF1949140.1"/>
    <property type="molecule type" value="Genomic_DNA"/>
</dbReference>
<evidence type="ECO:0000313" key="3">
    <source>
        <dbReference type="Proteomes" id="UP000800035"/>
    </source>
</evidence>
<dbReference type="InterPro" id="IPR002575">
    <property type="entry name" value="Aminoglycoside_PTrfase"/>
</dbReference>
<name>A0A6A5TA40_9PLEO</name>
<feature type="domain" description="Aminoglycoside phosphotransferase" evidence="1">
    <location>
        <begin position="174"/>
        <end position="211"/>
    </location>
</feature>
<dbReference type="PANTHER" id="PTHR21310:SF15">
    <property type="entry name" value="AMINOGLYCOSIDE PHOSPHOTRANSFERASE DOMAIN-CONTAINING PROTEIN"/>
    <property type="match status" value="1"/>
</dbReference>
<dbReference type="Pfam" id="PF01636">
    <property type="entry name" value="APH"/>
    <property type="match status" value="1"/>
</dbReference>
<dbReference type="AlphaFoldDB" id="A0A6A5TA40"/>
<evidence type="ECO:0000313" key="2">
    <source>
        <dbReference type="EMBL" id="KAF1949140.1"/>
    </source>
</evidence>
<dbReference type="OrthoDB" id="2906425at2759"/>
<evidence type="ECO:0000259" key="1">
    <source>
        <dbReference type="Pfam" id="PF01636"/>
    </source>
</evidence>
<accession>A0A6A5TA40</accession>
<dbReference type="InterPro" id="IPR051678">
    <property type="entry name" value="AGP_Transferase"/>
</dbReference>
<sequence>MVPEIREETVSTTFISYATAGSSFIKRTLHPSRLVRDRDGIPINRLWSEERILNEAAALKFISKRTTIPVPRLISYGKSDDGTMYLEVERILGIELNLVGDQCRMPKARAHTDHGPCDSCRGIAKGNAERFIENEVLPQLSLLRSDTTGLDGFVLPPPWVLEYDKRTHWATKTSAPREYVFCHGDLMDHNIMVHPETLHVLSIFDWEHAGFFPQAFQTWALEREEYFRLFTNKERLQELVTLLEP</sequence>
<gene>
    <name evidence="2" type="ORF">CC80DRAFT_497724</name>
</gene>
<dbReference type="Proteomes" id="UP000800035">
    <property type="component" value="Unassembled WGS sequence"/>
</dbReference>
<reference evidence="2" key="1">
    <citation type="journal article" date="2020" name="Stud. Mycol.">
        <title>101 Dothideomycetes genomes: a test case for predicting lifestyles and emergence of pathogens.</title>
        <authorList>
            <person name="Haridas S."/>
            <person name="Albert R."/>
            <person name="Binder M."/>
            <person name="Bloem J."/>
            <person name="Labutti K."/>
            <person name="Salamov A."/>
            <person name="Andreopoulos B."/>
            <person name="Baker S."/>
            <person name="Barry K."/>
            <person name="Bills G."/>
            <person name="Bluhm B."/>
            <person name="Cannon C."/>
            <person name="Castanera R."/>
            <person name="Culley D."/>
            <person name="Daum C."/>
            <person name="Ezra D."/>
            <person name="Gonzalez J."/>
            <person name="Henrissat B."/>
            <person name="Kuo A."/>
            <person name="Liang C."/>
            <person name="Lipzen A."/>
            <person name="Lutzoni F."/>
            <person name="Magnuson J."/>
            <person name="Mondo S."/>
            <person name="Nolan M."/>
            <person name="Ohm R."/>
            <person name="Pangilinan J."/>
            <person name="Park H.-J."/>
            <person name="Ramirez L."/>
            <person name="Alfaro M."/>
            <person name="Sun H."/>
            <person name="Tritt A."/>
            <person name="Yoshinaga Y."/>
            <person name="Zwiers L.-H."/>
            <person name="Turgeon B."/>
            <person name="Goodwin S."/>
            <person name="Spatafora J."/>
            <person name="Crous P."/>
            <person name="Grigoriev I."/>
        </authorList>
    </citation>
    <scope>NUCLEOTIDE SEQUENCE</scope>
    <source>
        <strain evidence="2">CBS 675.92</strain>
    </source>
</reference>
<keyword evidence="3" id="KW-1185">Reference proteome</keyword>